<evidence type="ECO:0000313" key="2">
    <source>
        <dbReference type="EMBL" id="GGX27216.1"/>
    </source>
</evidence>
<dbReference type="EMBL" id="BMWS01000023">
    <property type="protein sequence ID" value="GGX27216.1"/>
    <property type="molecule type" value="Genomic_DNA"/>
</dbReference>
<dbReference type="AlphaFoldDB" id="A0A918JXC6"/>
<name>A0A918JXC6_9FLAO</name>
<feature type="compositionally biased region" description="Basic and acidic residues" evidence="1">
    <location>
        <begin position="27"/>
        <end position="52"/>
    </location>
</feature>
<organism evidence="2 3">
    <name type="scientific">Aquimarina muelleri</name>
    <dbReference type="NCBI Taxonomy" id="279356"/>
    <lineage>
        <taxon>Bacteria</taxon>
        <taxon>Pseudomonadati</taxon>
        <taxon>Bacteroidota</taxon>
        <taxon>Flavobacteriia</taxon>
        <taxon>Flavobacteriales</taxon>
        <taxon>Flavobacteriaceae</taxon>
        <taxon>Aquimarina</taxon>
    </lineage>
</organism>
<proteinExistence type="predicted"/>
<dbReference type="RefSeq" id="WP_027412746.1">
    <property type="nucleotide sequence ID" value="NZ_BMWS01000023.1"/>
</dbReference>
<comment type="caution">
    <text evidence="2">The sequence shown here is derived from an EMBL/GenBank/DDBJ whole genome shotgun (WGS) entry which is preliminary data.</text>
</comment>
<keyword evidence="3" id="KW-1185">Reference proteome</keyword>
<evidence type="ECO:0000256" key="1">
    <source>
        <dbReference type="SAM" id="MobiDB-lite"/>
    </source>
</evidence>
<reference evidence="2 3" key="1">
    <citation type="journal article" date="2014" name="Int. J. Syst. Evol. Microbiol.">
        <title>Complete genome sequence of Corynebacterium casei LMG S-19264T (=DSM 44701T), isolated from a smear-ripened cheese.</title>
        <authorList>
            <consortium name="US DOE Joint Genome Institute (JGI-PGF)"/>
            <person name="Walter F."/>
            <person name="Albersmeier A."/>
            <person name="Kalinowski J."/>
            <person name="Ruckert C."/>
        </authorList>
    </citation>
    <scope>NUCLEOTIDE SEQUENCE [LARGE SCALE GENOMIC DNA]</scope>
    <source>
        <strain evidence="2 3">KCTC 12285</strain>
    </source>
</reference>
<feature type="region of interest" description="Disordered" evidence="1">
    <location>
        <begin position="26"/>
        <end position="60"/>
    </location>
</feature>
<gene>
    <name evidence="2" type="ORF">GCM10007384_30650</name>
</gene>
<evidence type="ECO:0000313" key="3">
    <source>
        <dbReference type="Proteomes" id="UP000601108"/>
    </source>
</evidence>
<sequence>MVTFLIILAGLVAFNFILLKLSTQSVDSDKRKTRKEENKINTIDDKPVDKSKSSKIPNAA</sequence>
<protein>
    <submittedName>
        <fullName evidence="2">Uncharacterized protein</fullName>
    </submittedName>
</protein>
<dbReference type="Proteomes" id="UP000601108">
    <property type="component" value="Unassembled WGS sequence"/>
</dbReference>
<accession>A0A918JXC6</accession>